<dbReference type="AlphaFoldDB" id="A0A7X5UAY9"/>
<feature type="transmembrane region" description="Helical" evidence="1">
    <location>
        <begin position="61"/>
        <end position="89"/>
    </location>
</feature>
<gene>
    <name evidence="2" type="primary">pgaD</name>
    <name evidence="2" type="ORF">HBF25_12325</name>
</gene>
<keyword evidence="1" id="KW-0812">Transmembrane</keyword>
<evidence type="ECO:0000256" key="1">
    <source>
        <dbReference type="SAM" id="Phobius"/>
    </source>
</evidence>
<dbReference type="EMBL" id="JAARLZ010000006">
    <property type="protein sequence ID" value="NII07170.1"/>
    <property type="molecule type" value="Genomic_DNA"/>
</dbReference>
<accession>A0A7X5UAY9</accession>
<feature type="transmembrane region" description="Helical" evidence="1">
    <location>
        <begin position="20"/>
        <end position="41"/>
    </location>
</feature>
<dbReference type="InterPro" id="IPR023829">
    <property type="entry name" value="PGA_PgaD"/>
</dbReference>
<dbReference type="GO" id="GO:0043709">
    <property type="term" value="P:cell adhesion involved in single-species biofilm formation"/>
    <property type="evidence" value="ECO:0007669"/>
    <property type="project" value="InterPro"/>
</dbReference>
<organism evidence="2 3">
    <name type="scientific">Luteibacter anthropi</name>
    <dbReference type="NCBI Taxonomy" id="564369"/>
    <lineage>
        <taxon>Bacteria</taxon>
        <taxon>Pseudomonadati</taxon>
        <taxon>Pseudomonadota</taxon>
        <taxon>Gammaproteobacteria</taxon>
        <taxon>Lysobacterales</taxon>
        <taxon>Rhodanobacteraceae</taxon>
        <taxon>Luteibacter</taxon>
    </lineage>
</organism>
<keyword evidence="1" id="KW-1133">Transmembrane helix</keyword>
<reference evidence="2 3" key="1">
    <citation type="submission" date="2020-03" db="EMBL/GenBank/DDBJ databases">
        <authorList>
            <person name="Lai Q."/>
        </authorList>
    </citation>
    <scope>NUCLEOTIDE SEQUENCE [LARGE SCALE GENOMIC DNA]</scope>
    <source>
        <strain evidence="2 3">CCUG 25036</strain>
    </source>
</reference>
<evidence type="ECO:0000313" key="3">
    <source>
        <dbReference type="Proteomes" id="UP000490980"/>
    </source>
</evidence>
<name>A0A7X5UAY9_9GAMM</name>
<dbReference type="Proteomes" id="UP000490980">
    <property type="component" value="Unassembled WGS sequence"/>
</dbReference>
<keyword evidence="1" id="KW-0472">Membrane</keyword>
<sequence length="164" mass="18349">MKAEPILIERPERQSWPRRIVYAVLTVIAWVAWGLLWLPALHRLAREWGLPSRYARWIPDVVFSGLGDLAGIVWLAPLSLVVFLAWSLYEGRRRTGGERRRRAQPVALPATAQSLGTSVAEVACIQNSRRAVLRIDDEGGIGVATAEPASLHDDSSSRQERQFT</sequence>
<dbReference type="RefSeq" id="WP_166948828.1">
    <property type="nucleotide sequence ID" value="NZ_JAARLZ010000006.1"/>
</dbReference>
<evidence type="ECO:0000313" key="2">
    <source>
        <dbReference type="EMBL" id="NII07170.1"/>
    </source>
</evidence>
<protein>
    <submittedName>
        <fullName evidence="2">Poly-beta-1,6-N-acetyl-D-glucosamine biosynthesis protein PgaD</fullName>
    </submittedName>
</protein>
<dbReference type="Pfam" id="PF13994">
    <property type="entry name" value="PgaD"/>
    <property type="match status" value="1"/>
</dbReference>
<comment type="caution">
    <text evidence="2">The sequence shown here is derived from an EMBL/GenBank/DDBJ whole genome shotgun (WGS) entry which is preliminary data.</text>
</comment>
<keyword evidence="3" id="KW-1185">Reference proteome</keyword>
<proteinExistence type="predicted"/>
<dbReference type="NCBIfam" id="TIGR03940">
    <property type="entry name" value="PGA_PgaD"/>
    <property type="match status" value="1"/>
</dbReference>